<dbReference type="PANTHER" id="PTHR37326:SF1">
    <property type="entry name" value="BLL3975 PROTEIN"/>
    <property type="match status" value="1"/>
</dbReference>
<dbReference type="PIRSF" id="PIRSF039012">
    <property type="entry name" value="ASP"/>
    <property type="match status" value="1"/>
</dbReference>
<evidence type="ECO:0000256" key="2">
    <source>
        <dbReference type="ARBA" id="ARBA00022723"/>
    </source>
</evidence>
<dbReference type="InterPro" id="IPR055438">
    <property type="entry name" value="AstE_AspA_cat"/>
</dbReference>
<evidence type="ECO:0000256" key="3">
    <source>
        <dbReference type="ARBA" id="ARBA00022801"/>
    </source>
</evidence>
<protein>
    <submittedName>
        <fullName evidence="6">Succinylglutamate desuccinylase/aspartoacylase family protein</fullName>
    </submittedName>
</protein>
<keyword evidence="7" id="KW-1185">Reference proteome</keyword>
<dbReference type="Proteomes" id="UP001073227">
    <property type="component" value="Unassembled WGS sequence"/>
</dbReference>
<name>A0ABT3ZA18_9HYPH</name>
<dbReference type="RefSeq" id="WP_267654176.1">
    <property type="nucleotide sequence ID" value="NZ_JAOVZR010000001.1"/>
</dbReference>
<sequence>MTETHKKQLYHVTVDFDRDGKQIGTFQVPLSVHDDAWGVIPVPVAVIKNGEGPTVILEGGNHGDEYEGPIALGELIRDIDVADVAGRLIIIPAINQPAVLAAQRTSPIDGINMNRVFPGDALGSATEQIAAFVNDVLFPMGDVFIDLHSGGSSLNIIPSAVIEPGLTPEQHAANVKAASVFGTPLAVVIDNRGDPRTATASAARAGMTVIGTEMGGAGTTSIEALALCRRGIRNVLASVGVLPQRMATPVPAPKLYTLSPLAHLITEDDGVFEALHPLGTEVSAGDVAGRVHFLTQPARSPVELRYRTSGIVYARRQPGRVRPGNCCIVVASPHTEVQS</sequence>
<evidence type="ECO:0000256" key="1">
    <source>
        <dbReference type="ARBA" id="ARBA00001947"/>
    </source>
</evidence>
<dbReference type="EMBL" id="JAOVZR010000001">
    <property type="protein sequence ID" value="MCY0148629.1"/>
    <property type="molecule type" value="Genomic_DNA"/>
</dbReference>
<dbReference type="Gene3D" id="3.40.630.10">
    <property type="entry name" value="Zn peptidases"/>
    <property type="match status" value="1"/>
</dbReference>
<evidence type="ECO:0000313" key="6">
    <source>
        <dbReference type="EMBL" id="MCY0148629.1"/>
    </source>
</evidence>
<dbReference type="InterPro" id="IPR043795">
    <property type="entry name" value="N-alpha-Ac-DABA-like"/>
</dbReference>
<organism evidence="6 7">
    <name type="scientific">Hoeflea algicola</name>
    <dbReference type="NCBI Taxonomy" id="2983763"/>
    <lineage>
        <taxon>Bacteria</taxon>
        <taxon>Pseudomonadati</taxon>
        <taxon>Pseudomonadota</taxon>
        <taxon>Alphaproteobacteria</taxon>
        <taxon>Hyphomicrobiales</taxon>
        <taxon>Rhizobiaceae</taxon>
        <taxon>Hoeflea</taxon>
    </lineage>
</organism>
<keyword evidence="3" id="KW-0378">Hydrolase</keyword>
<comment type="cofactor">
    <cofactor evidence="1">
        <name>Zn(2+)</name>
        <dbReference type="ChEBI" id="CHEBI:29105"/>
    </cofactor>
</comment>
<evidence type="ECO:0000313" key="7">
    <source>
        <dbReference type="Proteomes" id="UP001073227"/>
    </source>
</evidence>
<dbReference type="CDD" id="cd06252">
    <property type="entry name" value="M14_ASTE_ASPA-like"/>
    <property type="match status" value="1"/>
</dbReference>
<dbReference type="InterPro" id="IPR053138">
    <property type="entry name" value="N-alpha-Ac-DABA_deacetylase"/>
</dbReference>
<evidence type="ECO:0000256" key="4">
    <source>
        <dbReference type="ARBA" id="ARBA00022833"/>
    </source>
</evidence>
<dbReference type="SUPFAM" id="SSF53187">
    <property type="entry name" value="Zn-dependent exopeptidases"/>
    <property type="match status" value="1"/>
</dbReference>
<feature type="domain" description="Succinylglutamate desuccinylase/Aspartoacylase catalytic" evidence="5">
    <location>
        <begin position="52"/>
        <end position="238"/>
    </location>
</feature>
<reference evidence="6" key="1">
    <citation type="submission" date="2022-10" db="EMBL/GenBank/DDBJ databases">
        <title>Hoeflea sp. G2-23, isolated from marine algae.</title>
        <authorList>
            <person name="Kristyanto S."/>
            <person name="Kim J.M."/>
            <person name="Jeon C.O."/>
        </authorList>
    </citation>
    <scope>NUCLEOTIDE SEQUENCE</scope>
    <source>
        <strain evidence="6">G2-23</strain>
    </source>
</reference>
<dbReference type="PANTHER" id="PTHR37326">
    <property type="entry name" value="BLL3975 PROTEIN"/>
    <property type="match status" value="1"/>
</dbReference>
<accession>A0ABT3ZA18</accession>
<comment type="caution">
    <text evidence="6">The sequence shown here is derived from an EMBL/GenBank/DDBJ whole genome shotgun (WGS) entry which is preliminary data.</text>
</comment>
<keyword evidence="4" id="KW-0862">Zinc</keyword>
<gene>
    <name evidence="6" type="ORF">OEG84_13160</name>
</gene>
<proteinExistence type="predicted"/>
<keyword evidence="2" id="KW-0479">Metal-binding</keyword>
<dbReference type="Pfam" id="PF24827">
    <property type="entry name" value="AstE_AspA_cat"/>
    <property type="match status" value="1"/>
</dbReference>
<evidence type="ECO:0000259" key="5">
    <source>
        <dbReference type="Pfam" id="PF24827"/>
    </source>
</evidence>